<evidence type="ECO:0000313" key="3">
    <source>
        <dbReference type="Proteomes" id="UP000236000"/>
    </source>
</evidence>
<comment type="caution">
    <text evidence="2">The sequence shown here is derived from an EMBL/GenBank/DDBJ whole genome shotgun (WGS) entry which is preliminary data.</text>
</comment>
<accession>A0A2N8HGR4</accession>
<proteinExistence type="predicted"/>
<reference evidence="2 3" key="1">
    <citation type="journal article" date="2017" name="BMC Genomics">
        <title>Genome sequencing of 39 Akkermansia muciniphila isolates reveals its population structure, genomic and functional diverisity, and global distribution in mammalian gut microbiotas.</title>
        <authorList>
            <person name="Guo X."/>
            <person name="Li S."/>
            <person name="Zhang J."/>
            <person name="Wu F."/>
            <person name="Li X."/>
            <person name="Wu D."/>
            <person name="Zhang M."/>
            <person name="Ou Z."/>
            <person name="Jie Z."/>
            <person name="Yan Q."/>
            <person name="Li P."/>
            <person name="Yi J."/>
            <person name="Peng Y."/>
        </authorList>
    </citation>
    <scope>NUCLEOTIDE SEQUENCE [LARGE SCALE GENOMIC DNA]</scope>
    <source>
        <strain evidence="2 3">GP24</strain>
    </source>
</reference>
<dbReference type="RefSeq" id="WP_102711378.1">
    <property type="nucleotide sequence ID" value="NZ_PJKA01000002.1"/>
</dbReference>
<dbReference type="Proteomes" id="UP000236000">
    <property type="component" value="Unassembled WGS sequence"/>
</dbReference>
<sequence length="268" mass="29739">MTPTKGDVKNWLKAIGKDRDWLARECGTEKGTVNNWLSPSGPFPSNAILKIHSLMSQYGPVQPENEAIQINRLVLEITEERMRKYERAASEKGVPLRQWLTELADQAADARQLRTERTPFVPLAEQFPSLAGHAGREYSTQIVGNIAAGSLSESDTVPSTIYMERPLGKNEYVVRVEGKSMEPLIPDGALVVMRRHTAPPIPKPGTIVEYNDGRGVTLKKLIRRKNAETGKTEYLLQPLNPAFKDIAPMEGGSISGIYVETLANYRKG</sequence>
<evidence type="ECO:0000259" key="1">
    <source>
        <dbReference type="Pfam" id="PF00717"/>
    </source>
</evidence>
<protein>
    <recommendedName>
        <fullName evidence="1">Peptidase S24/S26A/S26B/S26C domain-containing protein</fullName>
    </recommendedName>
</protein>
<dbReference type="SUPFAM" id="SSF51306">
    <property type="entry name" value="LexA/Signal peptidase"/>
    <property type="match status" value="1"/>
</dbReference>
<dbReference type="InterPro" id="IPR015927">
    <property type="entry name" value="Peptidase_S24_S26A/B/C"/>
</dbReference>
<feature type="domain" description="Peptidase S24/S26A/S26B/S26C" evidence="1">
    <location>
        <begin position="142"/>
        <end position="246"/>
    </location>
</feature>
<dbReference type="Gene3D" id="2.10.109.10">
    <property type="entry name" value="Umud Fragment, subunit A"/>
    <property type="match status" value="1"/>
</dbReference>
<organism evidence="2 3">
    <name type="scientific">Akkermansia muciniphila</name>
    <dbReference type="NCBI Taxonomy" id="239935"/>
    <lineage>
        <taxon>Bacteria</taxon>
        <taxon>Pseudomonadati</taxon>
        <taxon>Verrucomicrobiota</taxon>
        <taxon>Verrucomicrobiia</taxon>
        <taxon>Verrucomicrobiales</taxon>
        <taxon>Akkermansiaceae</taxon>
        <taxon>Akkermansia</taxon>
    </lineage>
</organism>
<dbReference type="EMBL" id="PJKA01000002">
    <property type="protein sequence ID" value="PNC20259.1"/>
    <property type="molecule type" value="Genomic_DNA"/>
</dbReference>
<evidence type="ECO:0000313" key="2">
    <source>
        <dbReference type="EMBL" id="PNC20259.1"/>
    </source>
</evidence>
<dbReference type="AlphaFoldDB" id="A0A2N8HGR4"/>
<gene>
    <name evidence="2" type="ORF">CXU22_00270</name>
</gene>
<name>A0A2N8HGR4_9BACT</name>
<dbReference type="OrthoDB" id="197817at2"/>
<dbReference type="CDD" id="cd06462">
    <property type="entry name" value="Peptidase_S24_S26"/>
    <property type="match status" value="1"/>
</dbReference>
<dbReference type="InterPro" id="IPR036286">
    <property type="entry name" value="LexA/Signal_pep-like_sf"/>
</dbReference>
<dbReference type="Pfam" id="PF00717">
    <property type="entry name" value="Peptidase_S24"/>
    <property type="match status" value="1"/>
</dbReference>